<proteinExistence type="inferred from homology"/>
<dbReference type="EMBL" id="KE361630">
    <property type="protein sequence ID" value="EPQ29537.1"/>
    <property type="molecule type" value="Genomic_DNA"/>
</dbReference>
<dbReference type="KEGG" id="pfp:PFL1_02756"/>
<dbReference type="eggNOG" id="KOG0798">
    <property type="taxonomic scope" value="Eukaryota"/>
</dbReference>
<evidence type="ECO:0000313" key="5">
    <source>
        <dbReference type="Proteomes" id="UP000053664"/>
    </source>
</evidence>
<gene>
    <name evidence="4" type="ORF">PFL1_02756</name>
</gene>
<dbReference type="RefSeq" id="XP_007878462.1">
    <property type="nucleotide sequence ID" value="XM_007880271.1"/>
</dbReference>
<evidence type="ECO:0008006" key="6">
    <source>
        <dbReference type="Google" id="ProtNLM"/>
    </source>
</evidence>
<protein>
    <recommendedName>
        <fullName evidence="6">Sister chromatid cohesion protein Dcc1</fullName>
    </recommendedName>
</protein>
<dbReference type="GO" id="GO:0006260">
    <property type="term" value="P:DNA replication"/>
    <property type="evidence" value="ECO:0007669"/>
    <property type="project" value="UniProtKB-KW"/>
</dbReference>
<dbReference type="GO" id="GO:0034088">
    <property type="term" value="P:maintenance of mitotic sister chromatid cohesion"/>
    <property type="evidence" value="ECO:0007669"/>
    <property type="project" value="TreeGrafter"/>
</dbReference>
<dbReference type="GeneID" id="19316871"/>
<sequence length="471" mass="51449">MPFTIPLRTSAAAASTSTDQASSGSGSGSGGGDYQLFEIPPDLLAHFTSAGASSASVPTQLTIKGQPNDSAVLTTATSTYALRSVSQSNSLLVCSLAPSASSPQDATSGKTMELQLQTTISDTLECQLSVPHLGRITSLLRPTRYRGRSDAQPSTGARLYRRHEIFDLVQASDAEIVRGLDEQRVVELDGVMRQLDDDFTLDLLKAVLAQVEVNAYLLEQVPLHELVDGLDKEFDIEPSVTRQACSRLFGKVREGQGRGPEAKEEDEVVELDAMAITRFIGIQQLKTARMPIPLSTFFHSWQAASGSTLSPHVSLPLLRGEYILHPAAQPYTSTTSTTSAPAFSIQRFSIADLPTAPAARFQDLFNTRPSWTAEDLDPFIEDLVQGEGLQQQRKKKDALLLKFCRASKVKIVDWSGELARFFGHVDEDDEARQGGVGDEAMAEADRRRVKSRTRKDTKLKDVTLYTARVKF</sequence>
<dbReference type="InterPro" id="IPR019128">
    <property type="entry name" value="Dcc1"/>
</dbReference>
<dbReference type="Proteomes" id="UP000053664">
    <property type="component" value="Unassembled WGS sequence"/>
</dbReference>
<dbReference type="GO" id="GO:0000775">
    <property type="term" value="C:chromosome, centromeric region"/>
    <property type="evidence" value="ECO:0007669"/>
    <property type="project" value="TreeGrafter"/>
</dbReference>
<name>A0A061H9J9_9BASI</name>
<dbReference type="OrthoDB" id="276989at2759"/>
<dbReference type="GO" id="GO:0031390">
    <property type="term" value="C:Ctf18 RFC-like complex"/>
    <property type="evidence" value="ECO:0007669"/>
    <property type="project" value="InterPro"/>
</dbReference>
<evidence type="ECO:0000256" key="3">
    <source>
        <dbReference type="SAM" id="MobiDB-lite"/>
    </source>
</evidence>
<keyword evidence="2" id="KW-0235">DNA replication</keyword>
<feature type="region of interest" description="Disordered" evidence="3">
    <location>
        <begin position="9"/>
        <end position="32"/>
    </location>
</feature>
<dbReference type="PANTHER" id="PTHR13395:SF6">
    <property type="entry name" value="SISTER CHROMATID COHESION PROTEIN DCC1"/>
    <property type="match status" value="1"/>
</dbReference>
<dbReference type="GO" id="GO:0000785">
    <property type="term" value="C:chromatin"/>
    <property type="evidence" value="ECO:0007669"/>
    <property type="project" value="TreeGrafter"/>
</dbReference>
<organism evidence="4 5">
    <name type="scientific">Pseudozyma flocculosa PF-1</name>
    <dbReference type="NCBI Taxonomy" id="1277687"/>
    <lineage>
        <taxon>Eukaryota</taxon>
        <taxon>Fungi</taxon>
        <taxon>Dikarya</taxon>
        <taxon>Basidiomycota</taxon>
        <taxon>Ustilaginomycotina</taxon>
        <taxon>Ustilaginomycetes</taxon>
        <taxon>Ustilaginales</taxon>
        <taxon>Ustilaginaceae</taxon>
        <taxon>Pseudozyma</taxon>
    </lineage>
</organism>
<dbReference type="AlphaFoldDB" id="A0A061H9J9"/>
<evidence type="ECO:0000256" key="2">
    <source>
        <dbReference type="ARBA" id="ARBA00022705"/>
    </source>
</evidence>
<reference evidence="4 5" key="1">
    <citation type="journal article" date="2013" name="Plant Cell">
        <title>The transition from a phytopathogenic smut ancestor to an anamorphic biocontrol agent deciphered by comparative whole-genome analysis.</title>
        <authorList>
            <person name="Lefebvre F."/>
            <person name="Joly D.L."/>
            <person name="Labbe C."/>
            <person name="Teichmann B."/>
            <person name="Linning R."/>
            <person name="Belzile F."/>
            <person name="Bakkeren G."/>
            <person name="Belanger R.R."/>
        </authorList>
    </citation>
    <scope>NUCLEOTIDE SEQUENCE [LARGE SCALE GENOMIC DNA]</scope>
    <source>
        <strain evidence="4 5">PF-1</strain>
    </source>
</reference>
<dbReference type="HOGENOM" id="CLU_034504_0_0_1"/>
<dbReference type="Pfam" id="PF09724">
    <property type="entry name" value="Dcc1"/>
    <property type="match status" value="1"/>
</dbReference>
<feature type="compositionally biased region" description="Low complexity" evidence="3">
    <location>
        <begin position="9"/>
        <end position="24"/>
    </location>
</feature>
<accession>A0A061H9J9</accession>
<evidence type="ECO:0000313" key="4">
    <source>
        <dbReference type="EMBL" id="EPQ29537.1"/>
    </source>
</evidence>
<evidence type="ECO:0000256" key="1">
    <source>
        <dbReference type="ARBA" id="ARBA00007017"/>
    </source>
</evidence>
<comment type="similarity">
    <text evidence="1">Belongs to the DCC1 family.</text>
</comment>
<dbReference type="PANTHER" id="PTHR13395">
    <property type="entry name" value="SISTER CHROMATID COHESION PROTEIN DCC1-RELATED"/>
    <property type="match status" value="1"/>
</dbReference>